<dbReference type="InterPro" id="IPR029149">
    <property type="entry name" value="Creatin/AminoP/Spt16_N"/>
</dbReference>
<dbReference type="Proteomes" id="UP000582231">
    <property type="component" value="Unassembled WGS sequence"/>
</dbReference>
<evidence type="ECO:0000313" key="3">
    <source>
        <dbReference type="EMBL" id="NYD30580.1"/>
    </source>
</evidence>
<dbReference type="EMBL" id="JACCBF010000001">
    <property type="protein sequence ID" value="NYD30580.1"/>
    <property type="molecule type" value="Genomic_DNA"/>
</dbReference>
<dbReference type="SUPFAM" id="SSF55920">
    <property type="entry name" value="Creatinase/aminopeptidase"/>
    <property type="match status" value="1"/>
</dbReference>
<name>A0A852RNY9_9ACTN</name>
<dbReference type="PANTHER" id="PTHR46112:SF2">
    <property type="entry name" value="XAA-PRO AMINOPEPTIDASE P-RELATED"/>
    <property type="match status" value="1"/>
</dbReference>
<dbReference type="CDD" id="cd01066">
    <property type="entry name" value="APP_MetAP"/>
    <property type="match status" value="1"/>
</dbReference>
<dbReference type="RefSeq" id="WP_179726812.1">
    <property type="nucleotide sequence ID" value="NZ_BAABEF010000001.1"/>
</dbReference>
<sequence length="405" mass="43628">MTEFPTLTTAERDRRYAAVRALMDRAGLDAVLVSGQGRDQLDRYLTNEGTRSYCVLPRHGDPVSVVPTGNITLGRYDEPGSRYERWVADQRLTRPGHQLGDVLADLGLTSATIGVVGLRSRAPASVAGTIPYGTWQRVLDRLPEARFVDLHAEFEQLMLVHSEAELAMIRHSAAIGEAACAAMIEVAGAGVRESEISAAGMQSVTAAGGLWLNGPQRSGAERLGWAGPDWPWMGGGSRVLEKGDVYGAELFTLYGGFESQQQVEISIGQPDDVHRRLEEVAVEAYTRGVEYLHVGGTFAELCEIMERPLREAGAWNMGPVVQTVSPVIYNGATHVGLDLQAGLAGVPLPHTTPRDGDFVIEPGVAFAFEPNACLDRARVSIGGTVIVTEQGVEELNSLCLRVNVV</sequence>
<proteinExistence type="predicted"/>
<accession>A0A852RNY9</accession>
<keyword evidence="4" id="KW-1185">Reference proteome</keyword>
<feature type="domain" description="Creatinase N-terminal" evidence="2">
    <location>
        <begin position="15"/>
        <end position="157"/>
    </location>
</feature>
<dbReference type="Pfam" id="PF01321">
    <property type="entry name" value="Creatinase_N"/>
    <property type="match status" value="1"/>
</dbReference>
<keyword evidence="3" id="KW-0645">Protease</keyword>
<dbReference type="GO" id="GO:0004177">
    <property type="term" value="F:aminopeptidase activity"/>
    <property type="evidence" value="ECO:0007669"/>
    <property type="project" value="UniProtKB-KW"/>
</dbReference>
<keyword evidence="3" id="KW-0031">Aminopeptidase</keyword>
<dbReference type="Gene3D" id="3.90.230.10">
    <property type="entry name" value="Creatinase/methionine aminopeptidase superfamily"/>
    <property type="match status" value="1"/>
</dbReference>
<evidence type="ECO:0000259" key="2">
    <source>
        <dbReference type="Pfam" id="PF01321"/>
    </source>
</evidence>
<gene>
    <name evidence="3" type="ORF">BJ958_002126</name>
</gene>
<comment type="caution">
    <text evidence="3">The sequence shown here is derived from an EMBL/GenBank/DDBJ whole genome shotgun (WGS) entry which is preliminary data.</text>
</comment>
<dbReference type="AlphaFoldDB" id="A0A852RNY9"/>
<dbReference type="InterPro" id="IPR050659">
    <property type="entry name" value="Peptidase_M24B"/>
</dbReference>
<feature type="domain" description="Peptidase M24" evidence="1">
    <location>
        <begin position="168"/>
        <end position="389"/>
    </location>
</feature>
<protein>
    <submittedName>
        <fullName evidence="3">Xaa-Pro aminopeptidase</fullName>
    </submittedName>
</protein>
<evidence type="ECO:0000259" key="1">
    <source>
        <dbReference type="Pfam" id="PF00557"/>
    </source>
</evidence>
<organism evidence="3 4">
    <name type="scientific">Nocardioides kongjuensis</name>
    <dbReference type="NCBI Taxonomy" id="349522"/>
    <lineage>
        <taxon>Bacteria</taxon>
        <taxon>Bacillati</taxon>
        <taxon>Actinomycetota</taxon>
        <taxon>Actinomycetes</taxon>
        <taxon>Propionibacteriales</taxon>
        <taxon>Nocardioidaceae</taxon>
        <taxon>Nocardioides</taxon>
    </lineage>
</organism>
<evidence type="ECO:0000313" key="4">
    <source>
        <dbReference type="Proteomes" id="UP000582231"/>
    </source>
</evidence>
<dbReference type="InterPro" id="IPR000587">
    <property type="entry name" value="Creatinase_N"/>
</dbReference>
<keyword evidence="3" id="KW-0378">Hydrolase</keyword>
<dbReference type="InterPro" id="IPR036005">
    <property type="entry name" value="Creatinase/aminopeptidase-like"/>
</dbReference>
<dbReference type="Pfam" id="PF00557">
    <property type="entry name" value="Peptidase_M24"/>
    <property type="match status" value="1"/>
</dbReference>
<dbReference type="InterPro" id="IPR000994">
    <property type="entry name" value="Pept_M24"/>
</dbReference>
<reference evidence="3 4" key="1">
    <citation type="submission" date="2020-07" db="EMBL/GenBank/DDBJ databases">
        <title>Sequencing the genomes of 1000 actinobacteria strains.</title>
        <authorList>
            <person name="Klenk H.-P."/>
        </authorList>
    </citation>
    <scope>NUCLEOTIDE SEQUENCE [LARGE SCALE GENOMIC DNA]</scope>
    <source>
        <strain evidence="3 4">DSM 19082</strain>
    </source>
</reference>
<dbReference type="PANTHER" id="PTHR46112">
    <property type="entry name" value="AMINOPEPTIDASE"/>
    <property type="match status" value="1"/>
</dbReference>
<dbReference type="SUPFAM" id="SSF53092">
    <property type="entry name" value="Creatinase/prolidase N-terminal domain"/>
    <property type="match status" value="1"/>
</dbReference>
<dbReference type="Gene3D" id="3.40.350.10">
    <property type="entry name" value="Creatinase/prolidase N-terminal domain"/>
    <property type="match status" value="1"/>
</dbReference>